<keyword evidence="2" id="KW-0472">Membrane</keyword>
<feature type="coiled-coil region" evidence="1">
    <location>
        <begin position="206"/>
        <end position="240"/>
    </location>
</feature>
<feature type="domain" description="FimV N-terminal" evidence="3">
    <location>
        <begin position="28"/>
        <end position="134"/>
    </location>
</feature>
<dbReference type="RefSeq" id="WP_013292769.1">
    <property type="nucleotide sequence ID" value="NC_014394.1"/>
</dbReference>
<protein>
    <recommendedName>
        <fullName evidence="3">FimV N-terminal domain-containing protein</fullName>
    </recommendedName>
</protein>
<sequence length="491" mass="53891">MKIEAARYIKAVFLLCLLFATVNTQALVMGDLQVASSLGQPLNARIAFADLSDVDVQQLKIRLAGADDYRKLGMQYPESHKFRFALVNESGAMLPFVRVSTSYPLDDPFINLLVEVSSPAGKLFKAYTFLLDPPAEFSEYQLPLASPSSDTSRVAPVKAEVTPVKARVRQVKKRKKPDVAVRSKHQLKLAMSLSISSYDPAQADSRDALQEELIAKEKALQELNLQIGEMQTVIKSLQDKRALANPSSVEAVAPLVGASVEIPVEAPVVQVAKTQPAANNGLNMVLTIAVLILAGIGGAVWHFKFRRMHWQRGPFDEVHEETAPVAEAEVQEYRPLLIKPEPPDATMPFPTAHAPFTSHAIVAEELPSATLEHPVSLTFEKIIVGEKTIETPAYAERAVPPEYAILMEANRHLRAGNDQLAEASLNQAIEANPKNLYGYQALLGIYEKRGDLQSFERIVQQVKTLGDEAAFAEAAVRGRALDPENLLYQTA</sequence>
<name>D9SDS1_GALCS</name>
<dbReference type="EMBL" id="CP002159">
    <property type="protein sequence ID" value="ADL54828.1"/>
    <property type="molecule type" value="Genomic_DNA"/>
</dbReference>
<dbReference type="OrthoDB" id="5298707at2"/>
<reference evidence="4 5" key="1">
    <citation type="submission" date="2010-08" db="EMBL/GenBank/DDBJ databases">
        <title>Complete sequence of Gallionella capsiferriformans ES-2.</title>
        <authorList>
            <consortium name="US DOE Joint Genome Institute"/>
            <person name="Lucas S."/>
            <person name="Copeland A."/>
            <person name="Lapidus A."/>
            <person name="Cheng J.-F."/>
            <person name="Bruce D."/>
            <person name="Goodwin L."/>
            <person name="Pitluck S."/>
            <person name="Chertkov O."/>
            <person name="Davenport K.W."/>
            <person name="Detter J.C."/>
            <person name="Han C."/>
            <person name="Tapia R."/>
            <person name="Land M."/>
            <person name="Hauser L."/>
            <person name="Chang Y.-J."/>
            <person name="Jeffries C."/>
            <person name="Kyrpides N."/>
            <person name="Ivanova N."/>
            <person name="Mikhailova N."/>
            <person name="Shelobolina E.S."/>
            <person name="Picardal F."/>
            <person name="Roden E."/>
            <person name="Emerson D."/>
            <person name="Woyke T."/>
        </authorList>
    </citation>
    <scope>NUCLEOTIDE SEQUENCE [LARGE SCALE GENOMIC DNA]</scope>
    <source>
        <strain evidence="4 5">ES-2</strain>
    </source>
</reference>
<dbReference type="HOGENOM" id="CLU_555234_0_0_4"/>
<keyword evidence="2" id="KW-1133">Transmembrane helix</keyword>
<evidence type="ECO:0000256" key="2">
    <source>
        <dbReference type="SAM" id="Phobius"/>
    </source>
</evidence>
<dbReference type="KEGG" id="gca:Galf_0792"/>
<evidence type="ECO:0000259" key="3">
    <source>
        <dbReference type="Pfam" id="PF25800"/>
    </source>
</evidence>
<dbReference type="STRING" id="395494.Galf_0792"/>
<proteinExistence type="predicted"/>
<dbReference type="InterPro" id="IPR011990">
    <property type="entry name" value="TPR-like_helical_dom_sf"/>
</dbReference>
<dbReference type="eggNOG" id="COG3170">
    <property type="taxonomic scope" value="Bacteria"/>
</dbReference>
<keyword evidence="1" id="KW-0175">Coiled coil</keyword>
<dbReference type="Proteomes" id="UP000001235">
    <property type="component" value="Chromosome"/>
</dbReference>
<evidence type="ECO:0000313" key="5">
    <source>
        <dbReference type="Proteomes" id="UP000001235"/>
    </source>
</evidence>
<dbReference type="InterPro" id="IPR057840">
    <property type="entry name" value="FimV_N"/>
</dbReference>
<evidence type="ECO:0000313" key="4">
    <source>
        <dbReference type="EMBL" id="ADL54828.1"/>
    </source>
</evidence>
<evidence type="ECO:0000256" key="1">
    <source>
        <dbReference type="SAM" id="Coils"/>
    </source>
</evidence>
<dbReference type="AlphaFoldDB" id="D9SDS1"/>
<feature type="transmembrane region" description="Helical" evidence="2">
    <location>
        <begin position="282"/>
        <end position="303"/>
    </location>
</feature>
<keyword evidence="5" id="KW-1185">Reference proteome</keyword>
<keyword evidence="2" id="KW-0812">Transmembrane</keyword>
<dbReference type="Pfam" id="PF25800">
    <property type="entry name" value="FimV_N"/>
    <property type="match status" value="1"/>
</dbReference>
<organism evidence="4 5">
    <name type="scientific">Gallionella capsiferriformans (strain ES-2)</name>
    <name type="common">Gallionella ferruginea capsiferriformans (strain ES-2)</name>
    <dbReference type="NCBI Taxonomy" id="395494"/>
    <lineage>
        <taxon>Bacteria</taxon>
        <taxon>Pseudomonadati</taxon>
        <taxon>Pseudomonadota</taxon>
        <taxon>Betaproteobacteria</taxon>
        <taxon>Nitrosomonadales</taxon>
        <taxon>Gallionellaceae</taxon>
        <taxon>Gallionella</taxon>
    </lineage>
</organism>
<accession>D9SDS1</accession>
<gene>
    <name evidence="4" type="ordered locus">Galf_0792</name>
</gene>
<dbReference type="Gene3D" id="1.25.40.10">
    <property type="entry name" value="Tetratricopeptide repeat domain"/>
    <property type="match status" value="1"/>
</dbReference>